<dbReference type="InterPro" id="IPR052986">
    <property type="entry name" value="VLIG_GTPase"/>
</dbReference>
<organism evidence="2 3">
    <name type="scientific">Liparis tanakae</name>
    <name type="common">Tanaka's snailfish</name>
    <dbReference type="NCBI Taxonomy" id="230148"/>
    <lineage>
        <taxon>Eukaryota</taxon>
        <taxon>Metazoa</taxon>
        <taxon>Chordata</taxon>
        <taxon>Craniata</taxon>
        <taxon>Vertebrata</taxon>
        <taxon>Euteleostomi</taxon>
        <taxon>Actinopterygii</taxon>
        <taxon>Neopterygii</taxon>
        <taxon>Teleostei</taxon>
        <taxon>Neoteleostei</taxon>
        <taxon>Acanthomorphata</taxon>
        <taxon>Eupercaria</taxon>
        <taxon>Perciformes</taxon>
        <taxon>Cottioidei</taxon>
        <taxon>Cottales</taxon>
        <taxon>Liparidae</taxon>
        <taxon>Liparis</taxon>
    </lineage>
</organism>
<evidence type="ECO:0000313" key="2">
    <source>
        <dbReference type="EMBL" id="TNN40252.1"/>
    </source>
</evidence>
<dbReference type="OrthoDB" id="10534002at2759"/>
<dbReference type="Gene3D" id="2.60.40.10">
    <property type="entry name" value="Immunoglobulins"/>
    <property type="match status" value="1"/>
</dbReference>
<keyword evidence="3" id="KW-1185">Reference proteome</keyword>
<accession>A0A4Z2FJ01</accession>
<dbReference type="Proteomes" id="UP000314294">
    <property type="component" value="Unassembled WGS sequence"/>
</dbReference>
<evidence type="ECO:0000259" key="1">
    <source>
        <dbReference type="PROSITE" id="PS50853"/>
    </source>
</evidence>
<dbReference type="PANTHER" id="PTHR14819">
    <property type="entry name" value="GTP-BINDING"/>
    <property type="match status" value="1"/>
</dbReference>
<dbReference type="Pfam" id="PF00041">
    <property type="entry name" value="fn3"/>
    <property type="match status" value="1"/>
</dbReference>
<dbReference type="CDD" id="cd00063">
    <property type="entry name" value="FN3"/>
    <property type="match status" value="1"/>
</dbReference>
<dbReference type="InterPro" id="IPR013783">
    <property type="entry name" value="Ig-like_fold"/>
</dbReference>
<feature type="domain" description="Fibronectin type-III" evidence="1">
    <location>
        <begin position="224"/>
        <end position="311"/>
    </location>
</feature>
<evidence type="ECO:0000313" key="3">
    <source>
        <dbReference type="Proteomes" id="UP000314294"/>
    </source>
</evidence>
<protein>
    <recommendedName>
        <fullName evidence="1">Fibronectin type-III domain-containing protein</fullName>
    </recommendedName>
</protein>
<name>A0A4Z2FJ01_9TELE</name>
<reference evidence="2 3" key="1">
    <citation type="submission" date="2019-03" db="EMBL/GenBank/DDBJ databases">
        <title>First draft genome of Liparis tanakae, snailfish: a comprehensive survey of snailfish specific genes.</title>
        <authorList>
            <person name="Kim W."/>
            <person name="Song I."/>
            <person name="Jeong J.-H."/>
            <person name="Kim D."/>
            <person name="Kim S."/>
            <person name="Ryu S."/>
            <person name="Song J.Y."/>
            <person name="Lee S.K."/>
        </authorList>
    </citation>
    <scope>NUCLEOTIDE SEQUENCE [LARGE SCALE GENOMIC DNA]</scope>
    <source>
        <tissue evidence="2">Muscle</tissue>
    </source>
</reference>
<dbReference type="AlphaFoldDB" id="A0A4Z2FJ01"/>
<dbReference type="SMART" id="SM00060">
    <property type="entry name" value="FN3"/>
    <property type="match status" value="1"/>
</dbReference>
<dbReference type="EMBL" id="SRLO01001206">
    <property type="protein sequence ID" value="TNN40252.1"/>
    <property type="molecule type" value="Genomic_DNA"/>
</dbReference>
<comment type="caution">
    <text evidence="2">The sequence shown here is derived from an EMBL/GenBank/DDBJ whole genome shotgun (WGS) entry which is preliminary data.</text>
</comment>
<dbReference type="PANTHER" id="PTHR14819:SF9">
    <property type="entry name" value="UP-REGULATOR OF CELL PROLIFERATION-LIKE"/>
    <property type="match status" value="1"/>
</dbReference>
<dbReference type="InterPro" id="IPR036116">
    <property type="entry name" value="FN3_sf"/>
</dbReference>
<dbReference type="InterPro" id="IPR003961">
    <property type="entry name" value="FN3_dom"/>
</dbReference>
<dbReference type="SUPFAM" id="SSF49265">
    <property type="entry name" value="Fibronectin type III"/>
    <property type="match status" value="1"/>
</dbReference>
<dbReference type="PROSITE" id="PS50853">
    <property type="entry name" value="FN3"/>
    <property type="match status" value="1"/>
</dbReference>
<sequence>MLYSQGDRSDLSPLPDTPVFSSLRVRVEHLDVNGRVVARARHRLPGLIRIFRLQVVYELHGGRVGRQLQRPLAAGLQLKGNVDGPVDGQAQAVDTDLPVTPAFQQLLTACQLRAEIRLHVDVDVVAPLRELPGETLPQGVLHRVHLDSRRECDSYLFRDGTQRLRKAVSLDINKEEGCKGRRRHNFRPELKYFHFEATFFRHSKILETQQLSLQKREETQEPNPPVQFEVYQATTESLSLRWDTPAGEVESYIVTCCHEADVVLESTDTNTLTLSHLKPGVCYSLRVSTQLRNGRISKPAATSAQTNVFHDRDQYQKKAEEFTRCCLKPAVKDFVYRSLGPDIIGEMLTNEQFSTRMSFQYSVLLDLLGKDDFQNYRSYICSYEEHVKKWILDQIVERFSEDSTMFEFEDRHVQSSIRSINAAVNKAKTEKSANF</sequence>
<gene>
    <name evidence="2" type="ORF">EYF80_049593</name>
</gene>
<proteinExistence type="predicted"/>